<reference evidence="1" key="1">
    <citation type="submission" date="2021-06" db="EMBL/GenBank/DDBJ databases">
        <authorList>
            <person name="Kallberg Y."/>
            <person name="Tangrot J."/>
            <person name="Rosling A."/>
        </authorList>
    </citation>
    <scope>NUCLEOTIDE SEQUENCE</scope>
    <source>
        <strain evidence="1">MA461A</strain>
    </source>
</reference>
<dbReference type="EMBL" id="CAJVQC010015483">
    <property type="protein sequence ID" value="CAG8667625.1"/>
    <property type="molecule type" value="Genomic_DNA"/>
</dbReference>
<proteinExistence type="predicted"/>
<name>A0ACA9NND2_9GLOM</name>
<keyword evidence="2" id="KW-1185">Reference proteome</keyword>
<evidence type="ECO:0000313" key="1">
    <source>
        <dbReference type="EMBL" id="CAG8667625.1"/>
    </source>
</evidence>
<evidence type="ECO:0000313" key="2">
    <source>
        <dbReference type="Proteomes" id="UP000789920"/>
    </source>
</evidence>
<organism evidence="1 2">
    <name type="scientific">Racocetra persica</name>
    <dbReference type="NCBI Taxonomy" id="160502"/>
    <lineage>
        <taxon>Eukaryota</taxon>
        <taxon>Fungi</taxon>
        <taxon>Fungi incertae sedis</taxon>
        <taxon>Mucoromycota</taxon>
        <taxon>Glomeromycotina</taxon>
        <taxon>Glomeromycetes</taxon>
        <taxon>Diversisporales</taxon>
        <taxon>Gigasporaceae</taxon>
        <taxon>Racocetra</taxon>
    </lineage>
</organism>
<feature type="non-terminal residue" evidence="1">
    <location>
        <position position="1"/>
    </location>
</feature>
<protein>
    <submittedName>
        <fullName evidence="1">25786_t:CDS:1</fullName>
    </submittedName>
</protein>
<gene>
    <name evidence="1" type="ORF">RPERSI_LOCUS8541</name>
</gene>
<accession>A0ACA9NND2</accession>
<dbReference type="Proteomes" id="UP000789920">
    <property type="component" value="Unassembled WGS sequence"/>
</dbReference>
<sequence>LTLPLITVLKKSVRIHWRFQLATTLQTRYAVIMPFLLPLVLIF</sequence>
<comment type="caution">
    <text evidence="1">The sequence shown here is derived from an EMBL/GenBank/DDBJ whole genome shotgun (WGS) entry which is preliminary data.</text>
</comment>